<dbReference type="AlphaFoldDB" id="A0AAQ3P7E3"/>
<name>A0AAQ3P7E3_VIGMU</name>
<dbReference type="Proteomes" id="UP001374535">
    <property type="component" value="Chromosome 1"/>
</dbReference>
<proteinExistence type="predicted"/>
<sequence>MLLSCLKIMNLNVTHLMFLEIGVDSVDQKLAPFVCPIFGRVLIIYQLLQRLHLSFLCREEKEWNRKSFFFRVHHHSMLWTLKCIVTPNLKNITKVDNVSIWDGFNSYPFFMCFVFNFKSFNLIL</sequence>
<gene>
    <name evidence="1" type="ORF">V8G54_001462</name>
</gene>
<keyword evidence="2" id="KW-1185">Reference proteome</keyword>
<accession>A0AAQ3P7E3</accession>
<reference evidence="1 2" key="1">
    <citation type="journal article" date="2023" name="Life. Sci Alliance">
        <title>Evolutionary insights into 3D genome organization and epigenetic landscape of Vigna mungo.</title>
        <authorList>
            <person name="Junaid A."/>
            <person name="Singh B."/>
            <person name="Bhatia S."/>
        </authorList>
    </citation>
    <scope>NUCLEOTIDE SEQUENCE [LARGE SCALE GENOMIC DNA]</scope>
    <source>
        <strain evidence="1">Urdbean</strain>
    </source>
</reference>
<evidence type="ECO:0000313" key="1">
    <source>
        <dbReference type="EMBL" id="WVZ22918.1"/>
    </source>
</evidence>
<dbReference type="EMBL" id="CP144700">
    <property type="protein sequence ID" value="WVZ22918.1"/>
    <property type="molecule type" value="Genomic_DNA"/>
</dbReference>
<organism evidence="1 2">
    <name type="scientific">Vigna mungo</name>
    <name type="common">Black gram</name>
    <name type="synonym">Phaseolus mungo</name>
    <dbReference type="NCBI Taxonomy" id="3915"/>
    <lineage>
        <taxon>Eukaryota</taxon>
        <taxon>Viridiplantae</taxon>
        <taxon>Streptophyta</taxon>
        <taxon>Embryophyta</taxon>
        <taxon>Tracheophyta</taxon>
        <taxon>Spermatophyta</taxon>
        <taxon>Magnoliopsida</taxon>
        <taxon>eudicotyledons</taxon>
        <taxon>Gunneridae</taxon>
        <taxon>Pentapetalae</taxon>
        <taxon>rosids</taxon>
        <taxon>fabids</taxon>
        <taxon>Fabales</taxon>
        <taxon>Fabaceae</taxon>
        <taxon>Papilionoideae</taxon>
        <taxon>50 kb inversion clade</taxon>
        <taxon>NPAAA clade</taxon>
        <taxon>indigoferoid/millettioid clade</taxon>
        <taxon>Phaseoleae</taxon>
        <taxon>Vigna</taxon>
    </lineage>
</organism>
<evidence type="ECO:0000313" key="2">
    <source>
        <dbReference type="Proteomes" id="UP001374535"/>
    </source>
</evidence>
<protein>
    <submittedName>
        <fullName evidence="1">Uncharacterized protein</fullName>
    </submittedName>
</protein>